<feature type="binding site" evidence="9">
    <location>
        <position position="345"/>
    </location>
    <ligand>
        <name>Fe(2+)</name>
        <dbReference type="ChEBI" id="CHEBI:29033"/>
    </ligand>
</feature>
<dbReference type="Proteomes" id="UP000630936">
    <property type="component" value="Unassembled WGS sequence"/>
</dbReference>
<dbReference type="EC" id="4.99.1.9" evidence="9"/>
<accession>A0A918UV59</accession>
<dbReference type="HAMAP" id="MF_00323">
    <property type="entry name" value="Ferrochelatase"/>
    <property type="match status" value="1"/>
</dbReference>
<comment type="catalytic activity">
    <reaction evidence="8">
        <text>Fe-coproporphyrin III + 2 H(+) = coproporphyrin III + Fe(2+)</text>
        <dbReference type="Rhea" id="RHEA:49572"/>
        <dbReference type="ChEBI" id="CHEBI:15378"/>
        <dbReference type="ChEBI" id="CHEBI:29033"/>
        <dbReference type="ChEBI" id="CHEBI:68438"/>
        <dbReference type="ChEBI" id="CHEBI:131725"/>
        <dbReference type="EC" id="4.99.1.9"/>
    </reaction>
    <physiologicalReaction direction="right-to-left" evidence="8">
        <dbReference type="Rhea" id="RHEA:49574"/>
    </physiologicalReaction>
</comment>
<dbReference type="GO" id="GO:0004325">
    <property type="term" value="F:ferrochelatase activity"/>
    <property type="evidence" value="ECO:0007669"/>
    <property type="project" value="UniProtKB-UniRule"/>
</dbReference>
<dbReference type="NCBIfam" id="NF000689">
    <property type="entry name" value="PRK00035.2-1"/>
    <property type="match status" value="1"/>
</dbReference>
<dbReference type="CDD" id="cd03411">
    <property type="entry name" value="Ferrochelatase_N"/>
    <property type="match status" value="1"/>
</dbReference>
<organism evidence="12 13">
    <name type="scientific">Streptomyces inusitatus</name>
    <dbReference type="NCBI Taxonomy" id="68221"/>
    <lineage>
        <taxon>Bacteria</taxon>
        <taxon>Bacillati</taxon>
        <taxon>Actinomycetota</taxon>
        <taxon>Actinomycetes</taxon>
        <taxon>Kitasatosporales</taxon>
        <taxon>Streptomycetaceae</taxon>
        <taxon>Streptomyces</taxon>
    </lineage>
</organism>
<evidence type="ECO:0000256" key="4">
    <source>
        <dbReference type="ARBA" id="ARBA00023004"/>
    </source>
</evidence>
<dbReference type="GO" id="GO:0005737">
    <property type="term" value="C:cytoplasm"/>
    <property type="evidence" value="ECO:0007669"/>
    <property type="project" value="UniProtKB-SubCell"/>
</dbReference>
<comment type="pathway">
    <text evidence="1 9">Porphyrin-containing compound metabolism; protoheme biosynthesis.</text>
</comment>
<dbReference type="InterPro" id="IPR033644">
    <property type="entry name" value="Ferrochelatase_C"/>
</dbReference>
<comment type="similarity">
    <text evidence="9 10">Belongs to the ferrochelatase family.</text>
</comment>
<dbReference type="InterPro" id="IPR001015">
    <property type="entry name" value="Ferrochelatase"/>
</dbReference>
<keyword evidence="6 9" id="KW-0456">Lyase</keyword>
<feature type="region of interest" description="Disordered" evidence="11">
    <location>
        <begin position="11"/>
        <end position="37"/>
    </location>
</feature>
<feature type="binding site" evidence="9">
    <location>
        <position position="118"/>
    </location>
    <ligand>
        <name>Fe-coproporphyrin III</name>
        <dbReference type="ChEBI" id="CHEBI:68438"/>
    </ligand>
</feature>
<keyword evidence="4 9" id="KW-0408">Iron</keyword>
<dbReference type="Pfam" id="PF00762">
    <property type="entry name" value="Ferrochelatase"/>
    <property type="match status" value="1"/>
</dbReference>
<dbReference type="Gene3D" id="3.40.50.1400">
    <property type="match status" value="2"/>
</dbReference>
<gene>
    <name evidence="12" type="primary">hemH</name>
    <name evidence="9" type="synonym">cpfC</name>
    <name evidence="12" type="ORF">GCM10010387_31720</name>
</gene>
<feature type="binding site" evidence="9">
    <location>
        <position position="187"/>
    </location>
    <ligand>
        <name>Fe-coproporphyrin III</name>
        <dbReference type="ChEBI" id="CHEBI:68438"/>
    </ligand>
</feature>
<reference evidence="12" key="2">
    <citation type="submission" date="2020-09" db="EMBL/GenBank/DDBJ databases">
        <authorList>
            <person name="Sun Q."/>
            <person name="Ohkuma M."/>
        </authorList>
    </citation>
    <scope>NUCLEOTIDE SEQUENCE</scope>
    <source>
        <strain evidence="12">JCM 4988</strain>
    </source>
</reference>
<evidence type="ECO:0000256" key="2">
    <source>
        <dbReference type="ARBA" id="ARBA00022490"/>
    </source>
</evidence>
<comment type="caution">
    <text evidence="12">The sequence shown here is derived from an EMBL/GenBank/DDBJ whole genome shotgun (WGS) entry which is preliminary data.</text>
</comment>
<keyword evidence="2 9" id="KW-0963">Cytoplasm</keyword>
<evidence type="ECO:0000256" key="10">
    <source>
        <dbReference type="RuleBase" id="RU004185"/>
    </source>
</evidence>
<evidence type="ECO:0000313" key="12">
    <source>
        <dbReference type="EMBL" id="GGZ35313.1"/>
    </source>
</evidence>
<comment type="subcellular location">
    <subcellularLocation>
        <location evidence="9">Cytoplasm</location>
    </subcellularLocation>
</comment>
<evidence type="ECO:0000256" key="6">
    <source>
        <dbReference type="ARBA" id="ARBA00023239"/>
    </source>
</evidence>
<dbReference type="PANTHER" id="PTHR11108:SF1">
    <property type="entry name" value="FERROCHELATASE, MITOCHONDRIAL"/>
    <property type="match status" value="1"/>
</dbReference>
<evidence type="ECO:0000256" key="9">
    <source>
        <dbReference type="HAMAP-Rule" id="MF_00323"/>
    </source>
</evidence>
<comment type="caution">
    <text evidence="9">Lacks conserved residue(s) required for the propagation of feature annotation.</text>
</comment>
<reference evidence="12" key="1">
    <citation type="journal article" date="2014" name="Int. J. Syst. Evol. Microbiol.">
        <title>Complete genome sequence of Corynebacterium casei LMG S-19264T (=DSM 44701T), isolated from a smear-ripened cheese.</title>
        <authorList>
            <consortium name="US DOE Joint Genome Institute (JGI-PGF)"/>
            <person name="Walter F."/>
            <person name="Albersmeier A."/>
            <person name="Kalinowski J."/>
            <person name="Ruckert C."/>
        </authorList>
    </citation>
    <scope>NUCLEOTIDE SEQUENCE</scope>
    <source>
        <strain evidence="12">JCM 4988</strain>
    </source>
</reference>
<dbReference type="EMBL" id="BMWG01000008">
    <property type="protein sequence ID" value="GGZ35313.1"/>
    <property type="molecule type" value="Genomic_DNA"/>
</dbReference>
<dbReference type="SUPFAM" id="SSF53800">
    <property type="entry name" value="Chelatase"/>
    <property type="match status" value="1"/>
</dbReference>
<evidence type="ECO:0000256" key="5">
    <source>
        <dbReference type="ARBA" id="ARBA00023133"/>
    </source>
</evidence>
<feature type="binding site" evidence="9">
    <location>
        <position position="250"/>
    </location>
    <ligand>
        <name>Fe(2+)</name>
        <dbReference type="ChEBI" id="CHEBI:29033"/>
    </ligand>
</feature>
<keyword evidence="7 9" id="KW-0627">Porphyrin biosynthesis</keyword>
<keyword evidence="5 9" id="KW-0350">Heme biosynthesis</keyword>
<evidence type="ECO:0000256" key="7">
    <source>
        <dbReference type="ARBA" id="ARBA00023244"/>
    </source>
</evidence>
<dbReference type="FunFam" id="3.40.50.1400:FF:000008">
    <property type="entry name" value="Ferrochelatase"/>
    <property type="match status" value="1"/>
</dbReference>
<evidence type="ECO:0000256" key="11">
    <source>
        <dbReference type="SAM" id="MobiDB-lite"/>
    </source>
</evidence>
<dbReference type="GO" id="GO:0006783">
    <property type="term" value="P:heme biosynthetic process"/>
    <property type="evidence" value="ECO:0007669"/>
    <property type="project" value="UniProtKB-UniRule"/>
</dbReference>
<comment type="function">
    <text evidence="9">Involved in coproporphyrin-dependent heme b biosynthesis. Catalyzes the insertion of ferrous iron into coproporphyrin III to form Fe-coproporphyrin III.</text>
</comment>
<dbReference type="AlphaFoldDB" id="A0A918UV59"/>
<keyword evidence="3 9" id="KW-0479">Metal-binding</keyword>
<evidence type="ECO:0000313" key="13">
    <source>
        <dbReference type="Proteomes" id="UP000630936"/>
    </source>
</evidence>
<proteinExistence type="inferred from homology"/>
<sequence>MAFADYARGVAAHTRGPGGGTPGSRGRASRYGKGRAAGFHRRDGGWVVAVSAAGGRIGVMSDAHDPTPYDALLLLSFGGPEGPDDVVPFLENVTRGRGIPKERLKEVGQHYFLFGGVSPINEQNRALLAALRADFAAHGLDLPVHWGNRNWAPYLTDVLREMTLAGHRRIAVLATSAYASYSGCRQYRENLADSLAALAAEGLEPPRVDKLRHYFNHPGFVRPMVDGVLASLAELDKEIRDEAHFAFTTHSIPTASADSSGPVPEHGDGGAYVRQHLEAARLIVDAVREETGVEHPWRLVYQSRSGAPHIPWLEPDICDHLEELRSAGAPAAVMIPIGFVSDHMEVLYDLDTEAAAKAAELGLPVRRSATVGADPRFAATVRELLLERAATERGAAVERCALGALGPSHDLCPVGCCPARAPRPAAAGADSPRL</sequence>
<dbReference type="GO" id="GO:0046872">
    <property type="term" value="F:metal ion binding"/>
    <property type="evidence" value="ECO:0007669"/>
    <property type="project" value="UniProtKB-KW"/>
</dbReference>
<dbReference type="PANTHER" id="PTHR11108">
    <property type="entry name" value="FERROCHELATASE"/>
    <property type="match status" value="1"/>
</dbReference>
<evidence type="ECO:0000256" key="3">
    <source>
        <dbReference type="ARBA" id="ARBA00022723"/>
    </source>
</evidence>
<dbReference type="InterPro" id="IPR033659">
    <property type="entry name" value="Ferrochelatase_N"/>
</dbReference>
<evidence type="ECO:0000256" key="8">
    <source>
        <dbReference type="ARBA" id="ARBA00024536"/>
    </source>
</evidence>
<evidence type="ECO:0000256" key="1">
    <source>
        <dbReference type="ARBA" id="ARBA00004744"/>
    </source>
</evidence>
<keyword evidence="13" id="KW-1185">Reference proteome</keyword>
<protein>
    <recommendedName>
        <fullName evidence="9">Coproporphyrin III ferrochelatase</fullName>
        <ecNumber evidence="9">4.99.1.9</ecNumber>
    </recommendedName>
</protein>
<dbReference type="CDD" id="cd00419">
    <property type="entry name" value="Ferrochelatase_C"/>
    <property type="match status" value="1"/>
</dbReference>
<name>A0A918UV59_9ACTN</name>